<dbReference type="PANTHER" id="PTHR11482:SF6">
    <property type="entry name" value="ORNITHINE DECARBOXYLASE 1-RELATED"/>
    <property type="match status" value="1"/>
</dbReference>
<comment type="similarity">
    <text evidence="2">Belongs to the Orn/Lys/Arg decarboxylase class-II family.</text>
</comment>
<evidence type="ECO:0000256" key="3">
    <source>
        <dbReference type="ARBA" id="ARBA00022898"/>
    </source>
</evidence>
<comment type="subunit">
    <text evidence="9">Homodimer. Only the dimer is catalytically active, as the active sites are constructed of residues from both monomers.</text>
</comment>
<sequence length="339" mass="38153">MEVSTGNSSTIHTDGTVAKVARRIIDIQEYDDAFFVCDVRDLLSKVDLWKRELPRITPFYAIKACTDPVVLQLLKDRGVNFDCSNRREIATMLALGATPDRILYAQTVKSYSHLNYALDRGIDLMTFDSAEELDKIDREGARLLLRIIGDEVGCHYTLNKKFGCLISDAPKLLEKARTLGRKVVGVAFHVGCAYQDAEIFLRTIKQARKIFDMATEMGFEMTVLDIGGGFPGGLRNKEKFLKVCATIRCGIDTNFPPSSGVQILAEPGQFFVTSAYTMLLKVVGKRKRTLLIDGELQDYQEVFLSESKRNCITNCIYDFLDVQFRPLDVRRPCIFSVPS</sequence>
<dbReference type="Proteomes" id="UP001321473">
    <property type="component" value="Unassembled WGS sequence"/>
</dbReference>
<protein>
    <recommendedName>
        <fullName evidence="7">ornithine decarboxylase</fullName>
        <ecNumber evidence="7">4.1.1.17</ecNumber>
    </recommendedName>
</protein>
<evidence type="ECO:0000256" key="5">
    <source>
        <dbReference type="ARBA" id="ARBA00023239"/>
    </source>
</evidence>
<dbReference type="AlphaFoldDB" id="A0AAQ4FD20"/>
<comment type="catalytic activity">
    <reaction evidence="10">
        <text>L-ornithine + H(+) = putrescine + CO2</text>
        <dbReference type="Rhea" id="RHEA:22964"/>
        <dbReference type="ChEBI" id="CHEBI:15378"/>
        <dbReference type="ChEBI" id="CHEBI:16526"/>
        <dbReference type="ChEBI" id="CHEBI:46911"/>
        <dbReference type="ChEBI" id="CHEBI:326268"/>
        <dbReference type="EC" id="4.1.1.17"/>
    </reaction>
</comment>
<dbReference type="InterPro" id="IPR022644">
    <property type="entry name" value="De-COase2_N"/>
</dbReference>
<dbReference type="PROSITE" id="PS00878">
    <property type="entry name" value="ODR_DC_2_1"/>
    <property type="match status" value="1"/>
</dbReference>
<dbReference type="Gene3D" id="3.20.20.10">
    <property type="entry name" value="Alanine racemase"/>
    <property type="match status" value="1"/>
</dbReference>
<evidence type="ECO:0000313" key="13">
    <source>
        <dbReference type="Proteomes" id="UP001321473"/>
    </source>
</evidence>
<dbReference type="PANTHER" id="PTHR11482">
    <property type="entry name" value="ARGININE/DIAMINOPIMELATE/ORNITHINE DECARBOXYLASE"/>
    <property type="match status" value="1"/>
</dbReference>
<evidence type="ECO:0000313" key="12">
    <source>
        <dbReference type="EMBL" id="KAK8785099.1"/>
    </source>
</evidence>
<dbReference type="FunFam" id="3.20.20.10:FF:000005">
    <property type="entry name" value="Ornithine decarboxylase"/>
    <property type="match status" value="1"/>
</dbReference>
<dbReference type="PRINTS" id="PR01182">
    <property type="entry name" value="ORNDCRBXLASE"/>
</dbReference>
<organism evidence="12 13">
    <name type="scientific">Amblyomma americanum</name>
    <name type="common">Lone star tick</name>
    <dbReference type="NCBI Taxonomy" id="6943"/>
    <lineage>
        <taxon>Eukaryota</taxon>
        <taxon>Metazoa</taxon>
        <taxon>Ecdysozoa</taxon>
        <taxon>Arthropoda</taxon>
        <taxon>Chelicerata</taxon>
        <taxon>Arachnida</taxon>
        <taxon>Acari</taxon>
        <taxon>Parasitiformes</taxon>
        <taxon>Ixodida</taxon>
        <taxon>Ixodoidea</taxon>
        <taxon>Ixodidae</taxon>
        <taxon>Amblyomminae</taxon>
        <taxon>Amblyomma</taxon>
    </lineage>
</organism>
<evidence type="ECO:0000256" key="2">
    <source>
        <dbReference type="ARBA" id="ARBA00008872"/>
    </source>
</evidence>
<keyword evidence="4" id="KW-0620">Polyamine biosynthesis</keyword>
<dbReference type="EC" id="4.1.1.17" evidence="7"/>
<evidence type="ECO:0000256" key="1">
    <source>
        <dbReference type="ARBA" id="ARBA00001933"/>
    </source>
</evidence>
<keyword evidence="3" id="KW-0663">Pyridoxal phosphate</keyword>
<keyword evidence="5" id="KW-0456">Lyase</keyword>
<feature type="domain" description="Orn/DAP/Arg decarboxylase 2 N-terminal" evidence="11">
    <location>
        <begin position="41"/>
        <end position="272"/>
    </location>
</feature>
<name>A0AAQ4FD20_AMBAM</name>
<evidence type="ECO:0000256" key="8">
    <source>
        <dbReference type="ARBA" id="ARBA00037173"/>
    </source>
</evidence>
<evidence type="ECO:0000256" key="10">
    <source>
        <dbReference type="ARBA" id="ARBA00049127"/>
    </source>
</evidence>
<dbReference type="PROSITE" id="PS00879">
    <property type="entry name" value="ODR_DC_2_2"/>
    <property type="match status" value="1"/>
</dbReference>
<evidence type="ECO:0000259" key="11">
    <source>
        <dbReference type="Pfam" id="PF02784"/>
    </source>
</evidence>
<evidence type="ECO:0000256" key="9">
    <source>
        <dbReference type="ARBA" id="ARBA00046672"/>
    </source>
</evidence>
<evidence type="ECO:0000256" key="6">
    <source>
        <dbReference type="ARBA" id="ARBA00034115"/>
    </source>
</evidence>
<reference evidence="12 13" key="1">
    <citation type="journal article" date="2023" name="Arcadia Sci">
        <title>De novo assembly of a long-read Amblyomma americanum tick genome.</title>
        <authorList>
            <person name="Chou S."/>
            <person name="Poskanzer K.E."/>
            <person name="Rollins M."/>
            <person name="Thuy-Boun P.S."/>
        </authorList>
    </citation>
    <scope>NUCLEOTIDE SEQUENCE [LARGE SCALE GENOMIC DNA]</scope>
    <source>
        <strain evidence="12">F_SG_1</strain>
        <tissue evidence="12">Salivary glands</tissue>
    </source>
</reference>
<dbReference type="PRINTS" id="PR01179">
    <property type="entry name" value="ODADCRBXLASE"/>
</dbReference>
<dbReference type="InterPro" id="IPR002433">
    <property type="entry name" value="Orn_de-COase"/>
</dbReference>
<comment type="cofactor">
    <cofactor evidence="1">
        <name>pyridoxal 5'-phosphate</name>
        <dbReference type="ChEBI" id="CHEBI:597326"/>
    </cofactor>
</comment>
<gene>
    <name evidence="12" type="ORF">V5799_008536</name>
</gene>
<dbReference type="Gene3D" id="2.40.37.10">
    <property type="entry name" value="Lyase, Ornithine Decarboxylase, Chain A, domain 1"/>
    <property type="match status" value="1"/>
</dbReference>
<evidence type="ECO:0000256" key="7">
    <source>
        <dbReference type="ARBA" id="ARBA00034138"/>
    </source>
</evidence>
<dbReference type="GO" id="GO:0004586">
    <property type="term" value="F:ornithine decarboxylase activity"/>
    <property type="evidence" value="ECO:0007669"/>
    <property type="project" value="UniProtKB-EC"/>
</dbReference>
<comment type="function">
    <text evidence="8">Catalyzes the first and rate-limiting step of polyamine biosynthesis that converts ornithine into putrescine, which is the precursor for the polyamines, spermidine and spermine. Polyamines are essential for cell proliferation and are implicated in cellular processes, ranging from DNA replication to apoptosis.</text>
</comment>
<dbReference type="GO" id="GO:0033387">
    <property type="term" value="P:putrescine biosynthetic process from arginine, via ornithine"/>
    <property type="evidence" value="ECO:0007669"/>
    <property type="project" value="TreeGrafter"/>
</dbReference>
<keyword evidence="13" id="KW-1185">Reference proteome</keyword>
<comment type="pathway">
    <text evidence="6">Amine and polyamine biosynthesis; putrescine biosynthesis via L-ornithine pathway; putrescine from L-ornithine: step 1/1.</text>
</comment>
<evidence type="ECO:0000256" key="4">
    <source>
        <dbReference type="ARBA" id="ARBA00023115"/>
    </source>
</evidence>
<dbReference type="InterPro" id="IPR022653">
    <property type="entry name" value="De-COase2_pyr-phos_BS"/>
</dbReference>
<dbReference type="SUPFAM" id="SSF51419">
    <property type="entry name" value="PLP-binding barrel"/>
    <property type="match status" value="1"/>
</dbReference>
<dbReference type="InterPro" id="IPR029066">
    <property type="entry name" value="PLP-binding_barrel"/>
</dbReference>
<dbReference type="InterPro" id="IPR009006">
    <property type="entry name" value="Ala_racemase/Decarboxylase_C"/>
</dbReference>
<proteinExistence type="inferred from homology"/>
<dbReference type="EMBL" id="JARKHS020003944">
    <property type="protein sequence ID" value="KAK8785099.1"/>
    <property type="molecule type" value="Genomic_DNA"/>
</dbReference>
<dbReference type="InterPro" id="IPR022657">
    <property type="entry name" value="De-COase2_CS"/>
</dbReference>
<comment type="caution">
    <text evidence="12">The sequence shown here is derived from an EMBL/GenBank/DDBJ whole genome shotgun (WGS) entry which is preliminary data.</text>
</comment>
<dbReference type="GO" id="GO:0005737">
    <property type="term" value="C:cytoplasm"/>
    <property type="evidence" value="ECO:0007669"/>
    <property type="project" value="TreeGrafter"/>
</dbReference>
<accession>A0AAQ4FD20</accession>
<dbReference type="Pfam" id="PF02784">
    <property type="entry name" value="Orn_Arg_deC_N"/>
    <property type="match status" value="1"/>
</dbReference>
<dbReference type="InterPro" id="IPR000183">
    <property type="entry name" value="Orn/DAP/Arg_de-COase"/>
</dbReference>